<proteinExistence type="predicted"/>
<reference evidence="1" key="1">
    <citation type="submission" date="2020-01" db="EMBL/GenBank/DDBJ databases">
        <authorList>
            <person name="Meier V. D."/>
            <person name="Meier V D."/>
        </authorList>
    </citation>
    <scope>NUCLEOTIDE SEQUENCE</scope>
    <source>
        <strain evidence="1">HLG_WM_MAG_03</strain>
    </source>
</reference>
<accession>A0A6S6S7B3</accession>
<sequence>MQVTINIPNEQLFEKIVWFLNAFKKDGLEIISSSSNHDREDIENKQLKDFENLLNIKSKNAVVLSSDTILNPHSELSNDIS</sequence>
<dbReference type="EMBL" id="CACVAR010000084">
    <property type="protein sequence ID" value="CAA6801337.1"/>
    <property type="molecule type" value="Genomic_DNA"/>
</dbReference>
<gene>
    <name evidence="1" type="ORF">HELGO_WM33076</name>
</gene>
<protein>
    <submittedName>
        <fullName evidence="1">Uncharacterized protein</fullName>
    </submittedName>
</protein>
<evidence type="ECO:0000313" key="1">
    <source>
        <dbReference type="EMBL" id="CAA6801337.1"/>
    </source>
</evidence>
<name>A0A6S6S7B3_9BACT</name>
<organism evidence="1">
    <name type="scientific">uncultured Sulfurovum sp</name>
    <dbReference type="NCBI Taxonomy" id="269237"/>
    <lineage>
        <taxon>Bacteria</taxon>
        <taxon>Pseudomonadati</taxon>
        <taxon>Campylobacterota</taxon>
        <taxon>Epsilonproteobacteria</taxon>
        <taxon>Campylobacterales</taxon>
        <taxon>Sulfurovaceae</taxon>
        <taxon>Sulfurovum</taxon>
        <taxon>environmental samples</taxon>
    </lineage>
</organism>
<dbReference type="AlphaFoldDB" id="A0A6S6S7B3"/>